<accession>G8R3H3</accession>
<proteinExistence type="predicted"/>
<organism evidence="1 2">
    <name type="scientific">Owenweeksia hongkongensis (strain DSM 17368 / CIP 108786 / JCM 12287 / NRRL B-23963 / UST20020801)</name>
    <dbReference type="NCBI Taxonomy" id="926562"/>
    <lineage>
        <taxon>Bacteria</taxon>
        <taxon>Pseudomonadati</taxon>
        <taxon>Bacteroidota</taxon>
        <taxon>Flavobacteriia</taxon>
        <taxon>Flavobacteriales</taxon>
        <taxon>Owenweeksiaceae</taxon>
        <taxon>Owenweeksia</taxon>
    </lineage>
</organism>
<dbReference type="EMBL" id="CP003156">
    <property type="protein sequence ID" value="AEV33029.1"/>
    <property type="molecule type" value="Genomic_DNA"/>
</dbReference>
<dbReference type="RefSeq" id="WP_014202379.1">
    <property type="nucleotide sequence ID" value="NC_016599.1"/>
</dbReference>
<reference evidence="1 2" key="1">
    <citation type="journal article" date="2012" name="Stand. Genomic Sci.">
        <title>Genome sequence of the orange-pigmented seawater bacterium Owenweeksia hongkongensis type strain (UST20020801(T)).</title>
        <authorList>
            <person name="Riedel T."/>
            <person name="Held B."/>
            <person name="Nolan M."/>
            <person name="Lucas S."/>
            <person name="Lapidus A."/>
            <person name="Tice H."/>
            <person name="Del Rio T.G."/>
            <person name="Cheng J.F."/>
            <person name="Han C."/>
            <person name="Tapia R."/>
            <person name="Goodwin L.A."/>
            <person name="Pitluck S."/>
            <person name="Liolios K."/>
            <person name="Mavromatis K."/>
            <person name="Pagani I."/>
            <person name="Ivanova N."/>
            <person name="Mikhailova N."/>
            <person name="Pati A."/>
            <person name="Chen A."/>
            <person name="Palaniappan K."/>
            <person name="Rohde M."/>
            <person name="Tindall B.J."/>
            <person name="Detter J.C."/>
            <person name="Goker M."/>
            <person name="Woyke T."/>
            <person name="Bristow J."/>
            <person name="Eisen J.A."/>
            <person name="Markowitz V."/>
            <person name="Hugenholtz P."/>
            <person name="Klenk H.P."/>
            <person name="Kyrpides N.C."/>
        </authorList>
    </citation>
    <scope>NUCLEOTIDE SEQUENCE</scope>
    <source>
        <strain evidence="2">DSM 17368 / JCM 12287 / NRRL B-23963</strain>
    </source>
</reference>
<evidence type="ECO:0000313" key="1">
    <source>
        <dbReference type="EMBL" id="AEV33029.1"/>
    </source>
</evidence>
<sequence length="92" mass="10727">MNSRELDKRIEELMAERNSRHQSFLTTSDKTRDFAGSIQNGMYWGQMAIGVFRKLTNYHYPPKKRIKQVLITVSVLIVANLIKKTLVSRTKK</sequence>
<dbReference type="STRING" id="926562.Oweho_2053"/>
<dbReference type="HOGENOM" id="CLU_2410428_0_0_10"/>
<protein>
    <submittedName>
        <fullName evidence="1">Uncharacterized protein</fullName>
    </submittedName>
</protein>
<keyword evidence="2" id="KW-1185">Reference proteome</keyword>
<evidence type="ECO:0000313" key="2">
    <source>
        <dbReference type="Proteomes" id="UP000005631"/>
    </source>
</evidence>
<name>G8R3H3_OWEHD</name>
<dbReference type="Proteomes" id="UP000005631">
    <property type="component" value="Chromosome"/>
</dbReference>
<dbReference type="KEGG" id="oho:Oweho_2053"/>
<dbReference type="AlphaFoldDB" id="G8R3H3"/>
<gene>
    <name evidence="1" type="ordered locus">Oweho_2053</name>
</gene>